<dbReference type="EMBL" id="JAHKKG010000003">
    <property type="protein sequence ID" value="MBU2664009.1"/>
    <property type="molecule type" value="Genomic_DNA"/>
</dbReference>
<dbReference type="Proteomes" id="UP001519654">
    <property type="component" value="Unassembled WGS sequence"/>
</dbReference>
<proteinExistence type="predicted"/>
<evidence type="ECO:0000313" key="1">
    <source>
        <dbReference type="EMBL" id="MBU2664009.1"/>
    </source>
</evidence>
<reference evidence="1 2" key="1">
    <citation type="submission" date="2021-06" db="EMBL/GenBank/DDBJ databases">
        <title>Actinoplanes lichenicola sp. nov., and Actinoplanes ovalisporus sp. nov., isolated from lichen in Thailand.</title>
        <authorList>
            <person name="Saeng-In P."/>
            <person name="Kanchanasin P."/>
            <person name="Yuki M."/>
            <person name="Kudo T."/>
            <person name="Ohkuma M."/>
            <person name="Phongsopitanun W."/>
            <person name="Tanasupawat S."/>
        </authorList>
    </citation>
    <scope>NUCLEOTIDE SEQUENCE [LARGE SCALE GENOMIC DNA]</scope>
    <source>
        <strain evidence="1 2">NBRC 110975</strain>
    </source>
</reference>
<gene>
    <name evidence="1" type="ORF">KOI35_10960</name>
</gene>
<keyword evidence="2" id="KW-1185">Reference proteome</keyword>
<dbReference type="RefSeq" id="WP_215786175.1">
    <property type="nucleotide sequence ID" value="NZ_JAHKKG010000003.1"/>
</dbReference>
<accession>A0ABS5YMN2</accession>
<protein>
    <submittedName>
        <fullName evidence="1">Uncharacterized protein</fullName>
    </submittedName>
</protein>
<name>A0ABS5YMN2_9ACTN</name>
<comment type="caution">
    <text evidence="1">The sequence shown here is derived from an EMBL/GenBank/DDBJ whole genome shotgun (WGS) entry which is preliminary data.</text>
</comment>
<sequence>MQLEALRTTWPEEVLTGQYFFQAYGPTTTDDVISFLTDDLIDAGDDVRLRITDAGGRVLMNVLRGRHPGIQAVGVRPAQTWITLLQHVRPPQGEEPFLLRRMRRQLTDRRRHWSSRIRRAAREFTADVHRLRPAPQLVWDVLDNRAGHVIGRLTVPIGVPGARTAIHSATGGPAALLMVEGGLLTVRIGERPVAQFMSAGPAHRVDVAGAVPAGLDPRLVLACALLEYARLSTT</sequence>
<organism evidence="1 2">
    <name type="scientific">Paractinoplanes bogorensis</name>
    <dbReference type="NCBI Taxonomy" id="1610840"/>
    <lineage>
        <taxon>Bacteria</taxon>
        <taxon>Bacillati</taxon>
        <taxon>Actinomycetota</taxon>
        <taxon>Actinomycetes</taxon>
        <taxon>Micromonosporales</taxon>
        <taxon>Micromonosporaceae</taxon>
        <taxon>Paractinoplanes</taxon>
    </lineage>
</organism>
<evidence type="ECO:0000313" key="2">
    <source>
        <dbReference type="Proteomes" id="UP001519654"/>
    </source>
</evidence>